<evidence type="ECO:0000313" key="5">
    <source>
        <dbReference type="EMBL" id="KAG8516990.1"/>
    </source>
</evidence>
<evidence type="ECO:0000256" key="2">
    <source>
        <dbReference type="ARBA" id="ARBA00022692"/>
    </source>
</evidence>
<gene>
    <name evidence="5" type="ORF">J0S82_015272</name>
</gene>
<keyword evidence="6" id="KW-1185">Reference proteome</keyword>
<organism evidence="5 6">
    <name type="scientific">Galemys pyrenaicus</name>
    <name type="common">Iberian desman</name>
    <name type="synonym">Pyrenean desman</name>
    <dbReference type="NCBI Taxonomy" id="202257"/>
    <lineage>
        <taxon>Eukaryota</taxon>
        <taxon>Metazoa</taxon>
        <taxon>Chordata</taxon>
        <taxon>Craniata</taxon>
        <taxon>Vertebrata</taxon>
        <taxon>Euteleostomi</taxon>
        <taxon>Mammalia</taxon>
        <taxon>Eutheria</taxon>
        <taxon>Laurasiatheria</taxon>
        <taxon>Eulipotyphla</taxon>
        <taxon>Talpidae</taxon>
        <taxon>Galemys</taxon>
    </lineage>
</organism>
<dbReference type="Proteomes" id="UP000700334">
    <property type="component" value="Unassembled WGS sequence"/>
</dbReference>
<feature type="non-terminal residue" evidence="5">
    <location>
        <position position="1"/>
    </location>
</feature>
<dbReference type="SUPFAM" id="SSF144091">
    <property type="entry name" value="Rhomboid-like"/>
    <property type="match status" value="1"/>
</dbReference>
<evidence type="ECO:0000256" key="1">
    <source>
        <dbReference type="ARBA" id="ARBA00004141"/>
    </source>
</evidence>
<dbReference type="GO" id="GO:0016020">
    <property type="term" value="C:membrane"/>
    <property type="evidence" value="ECO:0007669"/>
    <property type="project" value="UniProtKB-SubCell"/>
</dbReference>
<dbReference type="EMBL" id="JAGFMF010011662">
    <property type="protein sequence ID" value="KAG8516990.1"/>
    <property type="molecule type" value="Genomic_DNA"/>
</dbReference>
<evidence type="ECO:0000256" key="4">
    <source>
        <dbReference type="ARBA" id="ARBA00023136"/>
    </source>
</evidence>
<dbReference type="PANTHER" id="PTHR43066:SF21">
    <property type="entry name" value="UBIQUITIN-ASSOCIATED DOMAIN-CONTAINING PROTEIN 2"/>
    <property type="match status" value="1"/>
</dbReference>
<name>A0A8J6AEN7_GALPY</name>
<keyword evidence="3" id="KW-1133">Transmembrane helix</keyword>
<evidence type="ECO:0000256" key="3">
    <source>
        <dbReference type="ARBA" id="ARBA00022989"/>
    </source>
</evidence>
<comment type="caution">
    <text evidence="5">The sequence shown here is derived from an EMBL/GenBank/DDBJ whole genome shotgun (WGS) entry which is preliminary data.</text>
</comment>
<dbReference type="InterPro" id="IPR035952">
    <property type="entry name" value="Rhomboid-like_sf"/>
</dbReference>
<dbReference type="OrthoDB" id="272778at2759"/>
<sequence>DDLAARTELSPDSCLPGLCHRPAPRHLPDPPGRCACSGFPCHSPRPSHGCAVVTNLCTMSPWPPPVPALGGSGLRPCRPRPVRVQVSALAVLTEHSALGLALPAGAAALPPPAAEGSPQGEVARPALPVRSLLRGGGTSIPAQAGSASAPAPLGPCQARLCGITRFSALRRPGLCAVPATDCSVQSPSCTGGPLGCLAGVPAWLWALSRCHGRHLAASWSRHACSCLGACSCSGARSFLFTGWACPQASARPMPHCAHLPAGGLLATCDMAKPRCSGPQPVLLGPIKMGLSGVPSVGSLEGLLHIAFSSAVSSHTAALPGLEEARTPWRVTQSHSPPLAAIMCTALGDHAARPCADVTGYELDCLVSEPADTDSPASGPPLFQCPWSLAPAAGVLECMFRLVPEVSVAFIPVQKRELTLLVFHSCGVRSLRNDHSEGGFFFPPDKAPLSKSLLLVPSALSLLLALLLPHCQRFFVYDLQAVKHDLQIWRLISGRIICLDLKDTFCSSLLIYNFRVFERRYGSRKFASFLLGSWVLSALVDFVLVEAVQHSLGIAAARNLPSG</sequence>
<keyword evidence="4" id="KW-0472">Membrane</keyword>
<dbReference type="PANTHER" id="PTHR43066">
    <property type="entry name" value="RHOMBOID-RELATED PROTEIN"/>
    <property type="match status" value="1"/>
</dbReference>
<comment type="subcellular location">
    <subcellularLocation>
        <location evidence="1">Membrane</location>
        <topology evidence="1">Multi-pass membrane protein</topology>
    </subcellularLocation>
</comment>
<dbReference type="AlphaFoldDB" id="A0A8J6AEN7"/>
<keyword evidence="2" id="KW-0812">Transmembrane</keyword>
<dbReference type="GO" id="GO:0004252">
    <property type="term" value="F:serine-type endopeptidase activity"/>
    <property type="evidence" value="ECO:0007669"/>
    <property type="project" value="TreeGrafter"/>
</dbReference>
<evidence type="ECO:0000313" key="6">
    <source>
        <dbReference type="Proteomes" id="UP000700334"/>
    </source>
</evidence>
<feature type="non-terminal residue" evidence="5">
    <location>
        <position position="562"/>
    </location>
</feature>
<reference evidence="5" key="1">
    <citation type="journal article" date="2021" name="Evol. Appl.">
        <title>The genome of the Pyrenean desman and the effects of bottlenecks and inbreeding on the genomic landscape of an endangered species.</title>
        <authorList>
            <person name="Escoda L."/>
            <person name="Castresana J."/>
        </authorList>
    </citation>
    <scope>NUCLEOTIDE SEQUENCE</scope>
    <source>
        <strain evidence="5">IBE-C5619</strain>
    </source>
</reference>
<proteinExistence type="predicted"/>
<accession>A0A8J6AEN7</accession>
<protein>
    <submittedName>
        <fullName evidence="5">Ubiquitin-associated domain-containing protein 2</fullName>
    </submittedName>
</protein>